<dbReference type="InterPro" id="IPR000182">
    <property type="entry name" value="GNAT_dom"/>
</dbReference>
<keyword evidence="2" id="KW-0808">Transferase</keyword>
<dbReference type="InterPro" id="IPR051016">
    <property type="entry name" value="Diverse_Substrate_AcTransf"/>
</dbReference>
<evidence type="ECO:0000313" key="5">
    <source>
        <dbReference type="Ensembl" id="ENSECRP00000014808.1"/>
    </source>
</evidence>
<dbReference type="OrthoDB" id="7305308at2759"/>
<dbReference type="GeneTree" id="ENSGT00950000183121"/>
<accession>A0A8C4SCN5</accession>
<dbReference type="AlphaFoldDB" id="A0A8C4SCN5"/>
<keyword evidence="6" id="KW-1185">Reference proteome</keyword>
<dbReference type="Pfam" id="PF00583">
    <property type="entry name" value="Acetyltransf_1"/>
    <property type="match status" value="1"/>
</dbReference>
<protein>
    <submittedName>
        <fullName evidence="5">Spermidine/spermine N1-acetyltransferase family member 2b</fullName>
    </submittedName>
</protein>
<reference evidence="5" key="1">
    <citation type="submission" date="2021-06" db="EMBL/GenBank/DDBJ databases">
        <authorList>
            <consortium name="Wellcome Sanger Institute Data Sharing"/>
        </authorList>
    </citation>
    <scope>NUCLEOTIDE SEQUENCE [LARGE SCALE GENOMIC DNA]</scope>
</reference>
<evidence type="ECO:0000256" key="1">
    <source>
        <dbReference type="ARBA" id="ARBA00008694"/>
    </source>
</evidence>
<sequence>MNFTIRHARSCDCEHIMRLIMELAVYENMSEQVKITSKELERDGFSNHTFFKCLVAEVPEEHQTKEGHTIVGYCLYFYTYSTWEGCVIYMEDLYVMPEFRGNGIGKAMMCRIAQIGRQSECVRLQFSVLNWNKPSIEFYKSHGALDLTEKEGWHAMRFEVAAMEKLAQMTGATEHKNS</sequence>
<dbReference type="Proteomes" id="UP000694620">
    <property type="component" value="Chromosome 3"/>
</dbReference>
<proteinExistence type="inferred from homology"/>
<dbReference type="InterPro" id="IPR016181">
    <property type="entry name" value="Acyl_CoA_acyltransferase"/>
</dbReference>
<dbReference type="GeneID" id="114648968"/>
<reference evidence="5" key="3">
    <citation type="submission" date="2025-09" db="UniProtKB">
        <authorList>
            <consortium name="Ensembl"/>
        </authorList>
    </citation>
    <scope>IDENTIFICATION</scope>
</reference>
<keyword evidence="3" id="KW-0012">Acyltransferase</keyword>
<reference evidence="5" key="2">
    <citation type="submission" date="2025-08" db="UniProtKB">
        <authorList>
            <consortium name="Ensembl"/>
        </authorList>
    </citation>
    <scope>IDENTIFICATION</scope>
</reference>
<name>A0A8C4SCN5_ERPCA</name>
<gene>
    <name evidence="5" type="primary">LOC114648968</name>
</gene>
<dbReference type="SUPFAM" id="SSF55729">
    <property type="entry name" value="Acyl-CoA N-acyltransferases (Nat)"/>
    <property type="match status" value="1"/>
</dbReference>
<dbReference type="Gene3D" id="3.40.630.30">
    <property type="match status" value="1"/>
</dbReference>
<feature type="domain" description="N-acetyltransferase" evidence="4">
    <location>
        <begin position="24"/>
        <end position="168"/>
    </location>
</feature>
<dbReference type="GO" id="GO:0006595">
    <property type="term" value="P:polyamine metabolic process"/>
    <property type="evidence" value="ECO:0007669"/>
    <property type="project" value="UniProtKB-ARBA"/>
</dbReference>
<dbReference type="PROSITE" id="PS51186">
    <property type="entry name" value="GNAT"/>
    <property type="match status" value="1"/>
</dbReference>
<dbReference type="CDD" id="cd04301">
    <property type="entry name" value="NAT_SF"/>
    <property type="match status" value="1"/>
</dbReference>
<evidence type="ECO:0000259" key="4">
    <source>
        <dbReference type="PROSITE" id="PS51186"/>
    </source>
</evidence>
<dbReference type="Ensembl" id="ENSECRT00000015068.1">
    <property type="protein sequence ID" value="ENSECRP00000014808.1"/>
    <property type="gene ID" value="ENSECRG00000009869.1"/>
</dbReference>
<evidence type="ECO:0000256" key="3">
    <source>
        <dbReference type="ARBA" id="ARBA00023315"/>
    </source>
</evidence>
<dbReference type="PANTHER" id="PTHR10545">
    <property type="entry name" value="DIAMINE N-ACETYLTRANSFERASE"/>
    <property type="match status" value="1"/>
</dbReference>
<evidence type="ECO:0000313" key="6">
    <source>
        <dbReference type="Proteomes" id="UP000694620"/>
    </source>
</evidence>
<dbReference type="FunFam" id="3.40.630.30:FF:000011">
    <property type="entry name" value="Diamine acetyltransferase 1"/>
    <property type="match status" value="1"/>
</dbReference>
<comment type="similarity">
    <text evidence="1">Belongs to the acetyltransferase family.</text>
</comment>
<evidence type="ECO:0000256" key="2">
    <source>
        <dbReference type="ARBA" id="ARBA00022679"/>
    </source>
</evidence>
<dbReference type="GO" id="GO:0008080">
    <property type="term" value="F:N-acetyltransferase activity"/>
    <property type="evidence" value="ECO:0007669"/>
    <property type="project" value="TreeGrafter"/>
</dbReference>
<organism evidence="5 6">
    <name type="scientific">Erpetoichthys calabaricus</name>
    <name type="common">Rope fish</name>
    <name type="synonym">Calamoichthys calabaricus</name>
    <dbReference type="NCBI Taxonomy" id="27687"/>
    <lineage>
        <taxon>Eukaryota</taxon>
        <taxon>Metazoa</taxon>
        <taxon>Chordata</taxon>
        <taxon>Craniata</taxon>
        <taxon>Vertebrata</taxon>
        <taxon>Euteleostomi</taxon>
        <taxon>Actinopterygii</taxon>
        <taxon>Polypteriformes</taxon>
        <taxon>Polypteridae</taxon>
        <taxon>Erpetoichthys</taxon>
    </lineage>
</organism>
<dbReference type="RefSeq" id="XP_028654163.1">
    <property type="nucleotide sequence ID" value="XM_028798330.2"/>
</dbReference>
<dbReference type="PANTHER" id="PTHR10545:SF51">
    <property type="entry name" value="THIALYSINE N-EPSILON-ACETYLTRANSFERASE"/>
    <property type="match status" value="1"/>
</dbReference>